<dbReference type="HOGENOM" id="CLU_019266_0_0_1"/>
<keyword evidence="12" id="KW-1185">Reference proteome</keyword>
<feature type="transmembrane region" description="Helical" evidence="9">
    <location>
        <begin position="122"/>
        <end position="141"/>
    </location>
</feature>
<comment type="similarity">
    <text evidence="7">Belongs to the type 2 lipid phosphate phosphatase family.</text>
</comment>
<feature type="compositionally biased region" description="Basic and acidic residues" evidence="8">
    <location>
        <begin position="16"/>
        <end position="39"/>
    </location>
</feature>
<dbReference type="GO" id="GO:0006629">
    <property type="term" value="P:lipid metabolic process"/>
    <property type="evidence" value="ECO:0007669"/>
    <property type="project" value="UniProtKB-ARBA"/>
</dbReference>
<organism evidence="12">
    <name type="scientific">Spathaspora passalidarum (strain NRRL Y-27907 / 11-Y1)</name>
    <dbReference type="NCBI Taxonomy" id="619300"/>
    <lineage>
        <taxon>Eukaryota</taxon>
        <taxon>Fungi</taxon>
        <taxon>Dikarya</taxon>
        <taxon>Ascomycota</taxon>
        <taxon>Saccharomycotina</taxon>
        <taxon>Pichiomycetes</taxon>
        <taxon>Debaryomycetaceae</taxon>
        <taxon>Spathaspora</taxon>
    </lineage>
</organism>
<dbReference type="KEGG" id="spaa:SPAPADRAFT_130963"/>
<dbReference type="GO" id="GO:0005789">
    <property type="term" value="C:endoplasmic reticulum membrane"/>
    <property type="evidence" value="ECO:0007669"/>
    <property type="project" value="UniProtKB-SubCell"/>
</dbReference>
<feature type="transmembrane region" description="Helical" evidence="9">
    <location>
        <begin position="193"/>
        <end position="212"/>
    </location>
</feature>
<evidence type="ECO:0000256" key="8">
    <source>
        <dbReference type="SAM" id="MobiDB-lite"/>
    </source>
</evidence>
<feature type="transmembrane region" description="Helical" evidence="9">
    <location>
        <begin position="88"/>
        <end position="110"/>
    </location>
</feature>
<dbReference type="eggNOG" id="KOG2822">
    <property type="taxonomic scope" value="Eukaryota"/>
</dbReference>
<evidence type="ECO:0000259" key="10">
    <source>
        <dbReference type="SMART" id="SM00014"/>
    </source>
</evidence>
<evidence type="ECO:0000256" key="9">
    <source>
        <dbReference type="SAM" id="Phobius"/>
    </source>
</evidence>
<evidence type="ECO:0000256" key="5">
    <source>
        <dbReference type="ARBA" id="ARBA00022989"/>
    </source>
</evidence>
<dbReference type="Proteomes" id="UP000000709">
    <property type="component" value="Unassembled WGS sequence"/>
</dbReference>
<keyword evidence="2 9" id="KW-0812">Transmembrane</keyword>
<dbReference type="AlphaFoldDB" id="G3ADX0"/>
<reference evidence="11 12" key="1">
    <citation type="journal article" date="2011" name="Proc. Natl. Acad. Sci. U.S.A.">
        <title>Comparative genomics of xylose-fermenting fungi for enhanced biofuel production.</title>
        <authorList>
            <person name="Wohlbach D.J."/>
            <person name="Kuo A."/>
            <person name="Sato T.K."/>
            <person name="Potts K.M."/>
            <person name="Salamov A.A."/>
            <person name="LaButti K.M."/>
            <person name="Sun H."/>
            <person name="Clum A."/>
            <person name="Pangilinan J.L."/>
            <person name="Lindquist E.A."/>
            <person name="Lucas S."/>
            <person name="Lapidus A."/>
            <person name="Jin M."/>
            <person name="Gunawan C."/>
            <person name="Balan V."/>
            <person name="Dale B.E."/>
            <person name="Jeffries T.W."/>
            <person name="Zinkel R."/>
            <person name="Barry K.W."/>
            <person name="Grigoriev I.V."/>
            <person name="Gasch A.P."/>
        </authorList>
    </citation>
    <scope>NUCLEOTIDE SEQUENCE [LARGE SCALE GENOMIC DNA]</scope>
    <source>
        <strain evidence="12">NRRL Y-27907 / 11-Y1</strain>
    </source>
</reference>
<proteinExistence type="inferred from homology"/>
<dbReference type="FunCoup" id="G3ADX0">
    <property type="interactions" value="369"/>
</dbReference>
<comment type="subcellular location">
    <subcellularLocation>
        <location evidence="1">Endoplasmic reticulum membrane</location>
        <topology evidence="1">Multi-pass membrane protein</topology>
    </subcellularLocation>
</comment>
<feature type="transmembrane region" description="Helical" evidence="9">
    <location>
        <begin position="460"/>
        <end position="481"/>
    </location>
</feature>
<dbReference type="EMBL" id="GL996499">
    <property type="protein sequence ID" value="EGW34694.1"/>
    <property type="molecule type" value="Genomic_DNA"/>
</dbReference>
<dbReference type="PANTHER" id="PTHR14969:SF28">
    <property type="entry name" value="DIHYDROSPHINGOSINE 1-PHOSPHATE PHOSPHATASE LCB3-RELATED"/>
    <property type="match status" value="1"/>
</dbReference>
<keyword evidence="6 9" id="KW-0472">Membrane</keyword>
<feature type="transmembrane region" description="Helical" evidence="9">
    <location>
        <begin position="251"/>
        <end position="273"/>
    </location>
</feature>
<dbReference type="CDD" id="cd03388">
    <property type="entry name" value="PAP2_SPPase1"/>
    <property type="match status" value="1"/>
</dbReference>
<feature type="region of interest" description="Disordered" evidence="8">
    <location>
        <begin position="1"/>
        <end position="47"/>
    </location>
</feature>
<dbReference type="SUPFAM" id="SSF48317">
    <property type="entry name" value="Acid phosphatase/Vanadium-dependent haloperoxidase"/>
    <property type="match status" value="1"/>
</dbReference>
<dbReference type="OrthoDB" id="301434at2759"/>
<evidence type="ECO:0000256" key="6">
    <source>
        <dbReference type="ARBA" id="ARBA00023136"/>
    </source>
</evidence>
<keyword evidence="5 9" id="KW-1133">Transmembrane helix</keyword>
<dbReference type="InParanoid" id="G3ADX0"/>
<evidence type="ECO:0000256" key="7">
    <source>
        <dbReference type="ARBA" id="ARBA00038324"/>
    </source>
</evidence>
<evidence type="ECO:0000313" key="11">
    <source>
        <dbReference type="EMBL" id="EGW34694.1"/>
    </source>
</evidence>
<name>G3ADX0_SPAPN</name>
<feature type="domain" description="Phosphatidic acid phosphatase type 2/haloperoxidase" evidence="10">
    <location>
        <begin position="118"/>
        <end position="237"/>
    </location>
</feature>
<keyword evidence="3" id="KW-0378">Hydrolase</keyword>
<feature type="transmembrane region" description="Helical" evidence="9">
    <location>
        <begin position="285"/>
        <end position="309"/>
    </location>
</feature>
<evidence type="ECO:0000256" key="1">
    <source>
        <dbReference type="ARBA" id="ARBA00004477"/>
    </source>
</evidence>
<dbReference type="InterPro" id="IPR000326">
    <property type="entry name" value="PAP2/HPO"/>
</dbReference>
<accession>G3ADX0</accession>
<dbReference type="Gene3D" id="1.20.144.10">
    <property type="entry name" value="Phosphatidic acid phosphatase type 2/haloperoxidase"/>
    <property type="match status" value="1"/>
</dbReference>
<dbReference type="InterPro" id="IPR036938">
    <property type="entry name" value="PAP2/HPO_sf"/>
</dbReference>
<dbReference type="Pfam" id="PF01569">
    <property type="entry name" value="PAP2"/>
    <property type="match status" value="1"/>
</dbReference>
<dbReference type="PANTHER" id="PTHR14969">
    <property type="entry name" value="SPHINGOSINE-1-PHOSPHATE PHOSPHOHYDROLASE"/>
    <property type="match status" value="1"/>
</dbReference>
<keyword evidence="4" id="KW-0256">Endoplasmic reticulum</keyword>
<evidence type="ECO:0000256" key="3">
    <source>
        <dbReference type="ARBA" id="ARBA00022801"/>
    </source>
</evidence>
<evidence type="ECO:0000256" key="4">
    <source>
        <dbReference type="ARBA" id="ARBA00022824"/>
    </source>
</evidence>
<evidence type="ECO:0000256" key="2">
    <source>
        <dbReference type="ARBA" id="ARBA00022692"/>
    </source>
</evidence>
<dbReference type="GO" id="GO:0042392">
    <property type="term" value="F:sphingosine-1-phosphate phosphatase activity"/>
    <property type="evidence" value="ECO:0007669"/>
    <property type="project" value="TreeGrafter"/>
</dbReference>
<protein>
    <recommendedName>
        <fullName evidence="10">Phosphatidic acid phosphatase type 2/haloperoxidase domain-containing protein</fullName>
    </recommendedName>
</protein>
<feature type="transmembrane region" description="Helical" evidence="9">
    <location>
        <begin position="219"/>
        <end position="239"/>
    </location>
</feature>
<evidence type="ECO:0000313" key="12">
    <source>
        <dbReference type="Proteomes" id="UP000000709"/>
    </source>
</evidence>
<dbReference type="RefSeq" id="XP_007372106.1">
    <property type="nucleotide sequence ID" value="XM_007372044.1"/>
</dbReference>
<sequence length="483" mass="54520">MTSSVREQTVNKRRGDKQSEGKSKSKSHGLADEADHTDDAGNQSNDHYKARLSPFRYSLRSKLLPIIRAESSYLYSLQTKLRHPILDFYFAWTANLASHTFYVLMLPPPIWFGASDLSRDLVYVLGLGIYFTGFLKDFFCLPRPRSPPLRRITMSSYTTQEYGFPSSHSANATAVTLVLISRLVNLDISRGEYWALMSGLILYYFSLIFGRLYCGMHGFLDIFIGSSVGASLFAFRHYWGKQWDEFLFNNALGAIPSAIIIIALFMSFIHVHSEPVDNCPCFDDSVAFIGVLIGLDLSHLVAFKTQYLANLNLHKDPFLLPFDSSQSPWKTVVRFILGVTLVVIWKTISKPVIFTILPPIYKFIGVNLPRKNFIATAHTKAPTRAIRSASISNETGEIGDINTFIKGITAHNQRDEVGPSTEIDYFEMLDYNKEHHLQEKVEEVAGVFKPRYDVEIIGRVIVYAGVSTTAVWGLFMATQYVPV</sequence>
<gene>
    <name evidence="11" type="ORF">SPAPADRAFT_130963</name>
</gene>
<dbReference type="STRING" id="619300.G3ADX0"/>
<dbReference type="GeneID" id="18869542"/>
<dbReference type="OMA" id="GRWEYPY"/>
<dbReference type="SMART" id="SM00014">
    <property type="entry name" value="acidPPc"/>
    <property type="match status" value="1"/>
</dbReference>